<dbReference type="PANTHER" id="PTHR33939">
    <property type="entry name" value="PROTEIN CBG22215"/>
    <property type="match status" value="1"/>
</dbReference>
<evidence type="ECO:0000313" key="2">
    <source>
        <dbReference type="EMBL" id="OQR84087.1"/>
    </source>
</evidence>
<dbReference type="AlphaFoldDB" id="A0A1V9YEJ3"/>
<feature type="domain" description="Tc1-like transposase DDE" evidence="1">
    <location>
        <begin position="27"/>
        <end position="157"/>
    </location>
</feature>
<dbReference type="GO" id="GO:0003676">
    <property type="term" value="F:nucleic acid binding"/>
    <property type="evidence" value="ECO:0007669"/>
    <property type="project" value="InterPro"/>
</dbReference>
<accession>A0A1V9YEJ3</accession>
<dbReference type="OrthoDB" id="2266637at2759"/>
<proteinExistence type="predicted"/>
<comment type="caution">
    <text evidence="2">The sequence shown here is derived from an EMBL/GenBank/DDBJ whole genome shotgun (WGS) entry which is preliminary data.</text>
</comment>
<protein>
    <recommendedName>
        <fullName evidence="1">Tc1-like transposase DDE domain-containing protein</fullName>
    </recommendedName>
</protein>
<dbReference type="EMBL" id="JNBR01001939">
    <property type="protein sequence ID" value="OQR84087.1"/>
    <property type="molecule type" value="Genomic_DNA"/>
</dbReference>
<evidence type="ECO:0000259" key="1">
    <source>
        <dbReference type="Pfam" id="PF13358"/>
    </source>
</evidence>
<reference evidence="2 3" key="1">
    <citation type="journal article" date="2014" name="Genome Biol. Evol.">
        <title>The secreted proteins of Achlya hypogyna and Thraustotheca clavata identify the ancestral oomycete secretome and reveal gene acquisitions by horizontal gene transfer.</title>
        <authorList>
            <person name="Misner I."/>
            <person name="Blouin N."/>
            <person name="Leonard G."/>
            <person name="Richards T.A."/>
            <person name="Lane C.E."/>
        </authorList>
    </citation>
    <scope>NUCLEOTIDE SEQUENCE [LARGE SCALE GENOMIC DNA]</scope>
    <source>
        <strain evidence="2 3">ATCC 48635</strain>
    </source>
</reference>
<evidence type="ECO:0000313" key="3">
    <source>
        <dbReference type="Proteomes" id="UP000243579"/>
    </source>
</evidence>
<keyword evidence="3" id="KW-1185">Reference proteome</keyword>
<dbReference type="Gene3D" id="3.30.420.10">
    <property type="entry name" value="Ribonuclease H-like superfamily/Ribonuclease H"/>
    <property type="match status" value="1"/>
</dbReference>
<dbReference type="Proteomes" id="UP000243579">
    <property type="component" value="Unassembled WGS sequence"/>
</dbReference>
<sequence>MNGEQKGAWVSTSLKYWQSHLKGKIDYHGNFNAELFEMWFQELCNTLFDLYGPCIIHMDGARYHKRVLRPASTAQWRKPDIQVWLKSRNFCIELSDLKADLLLLLKATKVQVRYATVGIAREYGYEVHYTPPYHPELEPIEAVWACAKNRIAADPAKNEEHGGT</sequence>
<dbReference type="InterPro" id="IPR036397">
    <property type="entry name" value="RNaseH_sf"/>
</dbReference>
<name>A0A1V9YEJ3_ACHHY</name>
<organism evidence="2 3">
    <name type="scientific">Achlya hypogyna</name>
    <name type="common">Oomycete</name>
    <name type="synonym">Protoachlya hypogyna</name>
    <dbReference type="NCBI Taxonomy" id="1202772"/>
    <lineage>
        <taxon>Eukaryota</taxon>
        <taxon>Sar</taxon>
        <taxon>Stramenopiles</taxon>
        <taxon>Oomycota</taxon>
        <taxon>Saprolegniomycetes</taxon>
        <taxon>Saprolegniales</taxon>
        <taxon>Achlyaceae</taxon>
        <taxon>Achlya</taxon>
    </lineage>
</organism>
<dbReference type="Pfam" id="PF13358">
    <property type="entry name" value="DDE_3"/>
    <property type="match status" value="1"/>
</dbReference>
<dbReference type="PANTHER" id="PTHR33939:SF1">
    <property type="entry name" value="DUF4371 DOMAIN-CONTAINING PROTEIN"/>
    <property type="match status" value="1"/>
</dbReference>
<gene>
    <name evidence="2" type="ORF">ACHHYP_13910</name>
</gene>
<dbReference type="InterPro" id="IPR038717">
    <property type="entry name" value="Tc1-like_DDE_dom"/>
</dbReference>